<dbReference type="EMBL" id="AOLK01000019">
    <property type="protein sequence ID" value="ELZ84563.1"/>
    <property type="molecule type" value="Genomic_DNA"/>
</dbReference>
<organism evidence="3 4">
    <name type="scientific">Haloferax elongans ATCC BAA-1513</name>
    <dbReference type="NCBI Taxonomy" id="1230453"/>
    <lineage>
        <taxon>Archaea</taxon>
        <taxon>Methanobacteriati</taxon>
        <taxon>Methanobacteriota</taxon>
        <taxon>Stenosarchaea group</taxon>
        <taxon>Halobacteria</taxon>
        <taxon>Halobacteriales</taxon>
        <taxon>Haloferacaceae</taxon>
        <taxon>Haloferax</taxon>
    </lineage>
</organism>
<dbReference type="PATRIC" id="fig|1230453.4.peg.2199"/>
<name>M0HLA9_HALEO</name>
<dbReference type="AlphaFoldDB" id="M0HLA9"/>
<keyword evidence="1" id="KW-0812">Transmembrane</keyword>
<comment type="caution">
    <text evidence="3">The sequence shown here is derived from an EMBL/GenBank/DDBJ whole genome shotgun (WGS) entry which is preliminary data.</text>
</comment>
<keyword evidence="1" id="KW-0472">Membrane</keyword>
<proteinExistence type="predicted"/>
<evidence type="ECO:0000259" key="2">
    <source>
        <dbReference type="Pfam" id="PF07693"/>
    </source>
</evidence>
<evidence type="ECO:0000313" key="3">
    <source>
        <dbReference type="EMBL" id="ELZ84563.1"/>
    </source>
</evidence>
<dbReference type="Proteomes" id="UP000011612">
    <property type="component" value="Unassembled WGS sequence"/>
</dbReference>
<dbReference type="PANTHER" id="PTHR22674:SF6">
    <property type="entry name" value="NTPASE KAP FAMILY P-LOOP DOMAIN-CONTAINING PROTEIN 1"/>
    <property type="match status" value="1"/>
</dbReference>
<keyword evidence="1" id="KW-1133">Transmembrane helix</keyword>
<feature type="domain" description="KAP NTPase" evidence="2">
    <location>
        <begin position="15"/>
        <end position="338"/>
    </location>
</feature>
<evidence type="ECO:0000313" key="4">
    <source>
        <dbReference type="Proteomes" id="UP000011612"/>
    </source>
</evidence>
<protein>
    <recommendedName>
        <fullName evidence="2">KAP NTPase domain-containing protein</fullName>
    </recommendedName>
</protein>
<dbReference type="Pfam" id="PF07693">
    <property type="entry name" value="KAP_NTPase"/>
    <property type="match status" value="1"/>
</dbReference>
<accession>M0HLA9</accession>
<dbReference type="InterPro" id="IPR052754">
    <property type="entry name" value="NTPase_KAP_P-loop"/>
</dbReference>
<sequence>MQQLCESLEAEGETTVEFNPWKHEQQEALWASFAITFVDSLKQSIPLTRRPQKFFAITWQRLLSETSNAALIKFTGGFILSLIALSTVLWIWLTVGVDWVVTALSATGLNLRYWLGTSGVIVSVLAGIDLTRRAYSIWSVSIHRSFSQRLNDPTYQERTEFLESFQADLERVLDVYGDDGPVYVFMDDVDRCTVPRAADLMRSINLMVSDDSQLIFIIGLDRERVAAGIAAKHNELLDYIDGEIDNEEPIEFGYRYLEKFIQIPFVVPEPKGEDIQRLVRGNILDAETEDASTDREDIATLWEENLAAQFEATLDDIVAMAAPALGNNPRQVKRFLNLYRLRAVLAESEGLLADRGEDPVGDTITLPQLAKFVVISIQWPSFVTAVSNDPTALERVSDYATGEEEDAEKYDILQTWADTDPLLELLAYGEGDRYQMQSVSVVDLKKISPRVDRPAQSEQDEMDRRVQVAFFDDATYDPEKIKSKLESISETLELDLKLRVFEGAREKPIADIDELYYCFIWIADPTLLAKTWFQRLCKRAPEQLQIISLSPDTELLDPPIDRAVESVDTLDDLTTSLEQELKTIDAVDESGETQWEEWQRSLAELRDIEDTEIID</sequence>
<reference evidence="3 4" key="1">
    <citation type="journal article" date="2014" name="PLoS Genet.">
        <title>Phylogenetically driven sequencing of extremely halophilic archaea reveals strategies for static and dynamic osmo-response.</title>
        <authorList>
            <person name="Becker E.A."/>
            <person name="Seitzer P.M."/>
            <person name="Tritt A."/>
            <person name="Larsen D."/>
            <person name="Krusor M."/>
            <person name="Yao A.I."/>
            <person name="Wu D."/>
            <person name="Madern D."/>
            <person name="Eisen J.A."/>
            <person name="Darling A.E."/>
            <person name="Facciotti M.T."/>
        </authorList>
    </citation>
    <scope>NUCLEOTIDE SEQUENCE [LARGE SCALE GENOMIC DNA]</scope>
    <source>
        <strain evidence="3 4">ATCC BAA-1513</strain>
    </source>
</reference>
<feature type="transmembrane region" description="Helical" evidence="1">
    <location>
        <begin position="70"/>
        <end position="93"/>
    </location>
</feature>
<gene>
    <name evidence="3" type="ORF">C453_11131</name>
</gene>
<keyword evidence="4" id="KW-1185">Reference proteome</keyword>
<dbReference type="InterPro" id="IPR011646">
    <property type="entry name" value="KAP_P-loop"/>
</dbReference>
<dbReference type="PANTHER" id="PTHR22674">
    <property type="entry name" value="NTPASE, KAP FAMILY P-LOOP DOMAIN-CONTAINING 1"/>
    <property type="match status" value="1"/>
</dbReference>
<dbReference type="STRING" id="1230453.C453_11131"/>
<evidence type="ECO:0000256" key="1">
    <source>
        <dbReference type="SAM" id="Phobius"/>
    </source>
</evidence>